<feature type="domain" description="RNA 2-O ribose methyltransferase substrate binding" evidence="4">
    <location>
        <begin position="3"/>
        <end position="79"/>
    </location>
</feature>
<dbReference type="InterPro" id="IPR004441">
    <property type="entry name" value="rRNA_MeTrfase_TrmH"/>
</dbReference>
<dbReference type="Pfam" id="PF00588">
    <property type="entry name" value="SpoU_methylase"/>
    <property type="match status" value="1"/>
</dbReference>
<dbReference type="KEGG" id="vin:AKJ08_2079"/>
<dbReference type="InterPro" id="IPR029064">
    <property type="entry name" value="Ribosomal_eL30-like_sf"/>
</dbReference>
<accession>A0A0K1PDV5</accession>
<proteinExistence type="inferred from homology"/>
<dbReference type="InterPro" id="IPR029026">
    <property type="entry name" value="tRNA_m1G_MTases_N"/>
</dbReference>
<dbReference type="EMBL" id="CP012332">
    <property type="protein sequence ID" value="AKU91692.1"/>
    <property type="molecule type" value="Genomic_DNA"/>
</dbReference>
<dbReference type="GO" id="GO:0008173">
    <property type="term" value="F:RNA methyltransferase activity"/>
    <property type="evidence" value="ECO:0007669"/>
    <property type="project" value="InterPro"/>
</dbReference>
<dbReference type="SMART" id="SM00967">
    <property type="entry name" value="SpoU_sub_bind"/>
    <property type="match status" value="1"/>
</dbReference>
<evidence type="ECO:0000313" key="6">
    <source>
        <dbReference type="Proteomes" id="UP000055590"/>
    </source>
</evidence>
<dbReference type="InterPro" id="IPR013123">
    <property type="entry name" value="SpoU_subst-bd"/>
</dbReference>
<dbReference type="GO" id="GO:0005829">
    <property type="term" value="C:cytosol"/>
    <property type="evidence" value="ECO:0007669"/>
    <property type="project" value="TreeGrafter"/>
</dbReference>
<dbReference type="PANTHER" id="PTHR46429">
    <property type="entry name" value="23S RRNA (GUANOSINE-2'-O-)-METHYLTRANSFERASE RLMB"/>
    <property type="match status" value="1"/>
</dbReference>
<dbReference type="STRING" id="1391653.AKJ08_2079"/>
<dbReference type="InterPro" id="IPR001537">
    <property type="entry name" value="SpoU_MeTrfase"/>
</dbReference>
<dbReference type="Pfam" id="PF08032">
    <property type="entry name" value="SpoU_sub_bind"/>
    <property type="match status" value="1"/>
</dbReference>
<dbReference type="SUPFAM" id="SSF55315">
    <property type="entry name" value="L30e-like"/>
    <property type="match status" value="1"/>
</dbReference>
<dbReference type="InterPro" id="IPR029028">
    <property type="entry name" value="Alpha/beta_knot_MTases"/>
</dbReference>
<comment type="similarity">
    <text evidence="1">Belongs to the class IV-like SAM-binding methyltransferase superfamily. RNA methyltransferase TrmH family.</text>
</comment>
<evidence type="ECO:0000259" key="4">
    <source>
        <dbReference type="SMART" id="SM00967"/>
    </source>
</evidence>
<organism evidence="5 6">
    <name type="scientific">Vulgatibacter incomptus</name>
    <dbReference type="NCBI Taxonomy" id="1391653"/>
    <lineage>
        <taxon>Bacteria</taxon>
        <taxon>Pseudomonadati</taxon>
        <taxon>Myxococcota</taxon>
        <taxon>Myxococcia</taxon>
        <taxon>Myxococcales</taxon>
        <taxon>Cystobacterineae</taxon>
        <taxon>Vulgatibacteraceae</taxon>
        <taxon>Vulgatibacter</taxon>
    </lineage>
</organism>
<evidence type="ECO:0000256" key="2">
    <source>
        <dbReference type="ARBA" id="ARBA00022603"/>
    </source>
</evidence>
<reference evidence="5 6" key="1">
    <citation type="submission" date="2015-08" db="EMBL/GenBank/DDBJ databases">
        <authorList>
            <person name="Babu N.S."/>
            <person name="Beckwith C.J."/>
            <person name="Beseler K.G."/>
            <person name="Brison A."/>
            <person name="Carone J.V."/>
            <person name="Caskin T.P."/>
            <person name="Diamond M."/>
            <person name="Durham M.E."/>
            <person name="Foxe J.M."/>
            <person name="Go M."/>
            <person name="Henderson B.A."/>
            <person name="Jones I.B."/>
            <person name="McGettigan J.A."/>
            <person name="Micheletti S.J."/>
            <person name="Nasrallah M.E."/>
            <person name="Ortiz D."/>
            <person name="Piller C.R."/>
            <person name="Privatt S.R."/>
            <person name="Schneider S.L."/>
            <person name="Sharp S."/>
            <person name="Smith T.C."/>
            <person name="Stanton J.D."/>
            <person name="Ullery H.E."/>
            <person name="Wilson R.J."/>
            <person name="Serrano M.G."/>
            <person name="Buck G."/>
            <person name="Lee V."/>
            <person name="Wang Y."/>
            <person name="Carvalho R."/>
            <person name="Voegtly L."/>
            <person name="Shi R."/>
            <person name="Duckworth R."/>
            <person name="Johnson A."/>
            <person name="Loviza R."/>
            <person name="Walstead R."/>
            <person name="Shah Z."/>
            <person name="Kiflezghi M."/>
            <person name="Wade K."/>
            <person name="Ball S.L."/>
            <person name="Bradley K.W."/>
            <person name="Asai D.J."/>
            <person name="Bowman C.A."/>
            <person name="Russell D.A."/>
            <person name="Pope W.H."/>
            <person name="Jacobs-Sera D."/>
            <person name="Hendrix R.W."/>
            <person name="Hatfull G.F."/>
        </authorList>
    </citation>
    <scope>NUCLEOTIDE SEQUENCE [LARGE SCALE GENOMIC DNA]</scope>
    <source>
        <strain evidence="5 6">DSM 27710</strain>
    </source>
</reference>
<dbReference type="SUPFAM" id="SSF75217">
    <property type="entry name" value="alpha/beta knot"/>
    <property type="match status" value="1"/>
</dbReference>
<dbReference type="RefSeq" id="WP_050725969.1">
    <property type="nucleotide sequence ID" value="NZ_CP012332.1"/>
</dbReference>
<evidence type="ECO:0000256" key="3">
    <source>
        <dbReference type="ARBA" id="ARBA00022679"/>
    </source>
</evidence>
<dbReference type="OrthoDB" id="9785673at2"/>
<keyword evidence="2 5" id="KW-0489">Methyltransferase</keyword>
<name>A0A0K1PDV5_9BACT</name>
<gene>
    <name evidence="5" type="ORF">AKJ08_2079</name>
</gene>
<sequence length="247" mass="26081">MAFVHGVNPVIELLLAQPGSIECIFVAQGARVHDLDRIYELARNAGVRVEQLPRERVARLAEGEVHQGIVAEVQEVRYAEPEDLLALAHGRGEVPLLVALDQVQDPVHLGTALRAAHALGGHGVIIPKDRAVGLTPAAIKASAGASAHLPVARATNLARTLDELKEAGVWIIGADLDAEPCDRVDLRGPVCLVIGSEGKGMRPLTRQRCDRLVTIPMGGKGASSLSASSAASILLYEVARQRRAAGA</sequence>
<dbReference type="NCBIfam" id="TIGR00186">
    <property type="entry name" value="rRNA_methyl_3"/>
    <property type="match status" value="1"/>
</dbReference>
<dbReference type="PANTHER" id="PTHR46429:SF1">
    <property type="entry name" value="23S RRNA (GUANOSINE-2'-O-)-METHYLTRANSFERASE RLMB"/>
    <property type="match status" value="1"/>
</dbReference>
<dbReference type="GO" id="GO:0003723">
    <property type="term" value="F:RNA binding"/>
    <property type="evidence" value="ECO:0007669"/>
    <property type="project" value="InterPro"/>
</dbReference>
<dbReference type="GO" id="GO:0032259">
    <property type="term" value="P:methylation"/>
    <property type="evidence" value="ECO:0007669"/>
    <property type="project" value="UniProtKB-KW"/>
</dbReference>
<evidence type="ECO:0000256" key="1">
    <source>
        <dbReference type="ARBA" id="ARBA00007228"/>
    </source>
</evidence>
<dbReference type="Gene3D" id="3.40.1280.10">
    <property type="match status" value="1"/>
</dbReference>
<keyword evidence="3 5" id="KW-0808">Transferase</keyword>
<protein>
    <submittedName>
        <fullName evidence="5">23S rRNA (Guanosine-2'-O-)-methyltransferase rlmB</fullName>
    </submittedName>
</protein>
<dbReference type="AlphaFoldDB" id="A0A0K1PDV5"/>
<dbReference type="GO" id="GO:0006396">
    <property type="term" value="P:RNA processing"/>
    <property type="evidence" value="ECO:0007669"/>
    <property type="project" value="InterPro"/>
</dbReference>
<dbReference type="Gene3D" id="3.30.1330.30">
    <property type="match status" value="1"/>
</dbReference>
<dbReference type="Proteomes" id="UP000055590">
    <property type="component" value="Chromosome"/>
</dbReference>
<keyword evidence="6" id="KW-1185">Reference proteome</keyword>
<dbReference type="FunFam" id="3.40.1280.10:FF:000008">
    <property type="entry name" value="Group 3 RNA methyltransferase TrmH"/>
    <property type="match status" value="1"/>
</dbReference>
<dbReference type="CDD" id="cd18103">
    <property type="entry name" value="SpoU-like_RlmB"/>
    <property type="match status" value="1"/>
</dbReference>
<evidence type="ECO:0000313" key="5">
    <source>
        <dbReference type="EMBL" id="AKU91692.1"/>
    </source>
</evidence>
<dbReference type="PATRIC" id="fig|1391653.3.peg.2175"/>